<dbReference type="Proteomes" id="UP000002213">
    <property type="component" value="Chromosome"/>
</dbReference>
<dbReference type="PANTHER" id="PTHR35010:SF2">
    <property type="entry name" value="BLL4672 PROTEIN"/>
    <property type="match status" value="1"/>
</dbReference>
<sequence length="311" mass="32325">MARVELARFLRERREGVSPEAVGLPAGGVRRTPGLRREEVARLASVSVDYYVRLEQARGPRPSAGVLEGVSGALRLSAAERRHLFRLAGVAAPAAGGPVRVVRPHVAALLERVGGAAALVTDATYEVVAANSVARAVFGGRPGNLARARFLGGGGGDAVGGGGMAAVSGGEEFGAIVVARLRRASARYPGDARLAGLLGELRAGSAEFRAVWDSDPVREAGHRRKVVAHPEVGELRVACDVLEVPEDDQQVVFVTADPGSASEAALRELAGRGSALRESAGRESAVRESAVRESAVRESAGRESAAARARR</sequence>
<accession>C6WJV4</accession>
<dbReference type="CDD" id="cd00093">
    <property type="entry name" value="HTH_XRE"/>
    <property type="match status" value="1"/>
</dbReference>
<reference evidence="3 4" key="1">
    <citation type="journal article" date="2009" name="Stand. Genomic Sci.">
        <title>Complete genome sequence of Actinosynnema mirum type strain (101).</title>
        <authorList>
            <person name="Land M."/>
            <person name="Lapidus A."/>
            <person name="Mayilraj S."/>
            <person name="Chen F."/>
            <person name="Copeland A."/>
            <person name="Del Rio T.G."/>
            <person name="Nolan M."/>
            <person name="Lucas S."/>
            <person name="Tice H."/>
            <person name="Cheng J.F."/>
            <person name="Chertkov O."/>
            <person name="Bruce D."/>
            <person name="Goodwin L."/>
            <person name="Pitluck S."/>
            <person name="Rohde M."/>
            <person name="Goker M."/>
            <person name="Pati A."/>
            <person name="Ivanova N."/>
            <person name="Mavromatis K."/>
            <person name="Chen A."/>
            <person name="Palaniappan K."/>
            <person name="Hauser L."/>
            <person name="Chang Y.J."/>
            <person name="Jeffries C.C."/>
            <person name="Brettin T."/>
            <person name="Detter J.C."/>
            <person name="Han C."/>
            <person name="Chain P."/>
            <person name="Tindall B.J."/>
            <person name="Bristow J."/>
            <person name="Eisen J.A."/>
            <person name="Markowitz V."/>
            <person name="Hugenholtz P."/>
            <person name="Kyrpides N.C."/>
            <person name="Klenk H.P."/>
        </authorList>
    </citation>
    <scope>NUCLEOTIDE SEQUENCE [LARGE SCALE GENOMIC DNA]</scope>
    <source>
        <strain evidence="4">ATCC 29888 / DSM 43827 / JCM 3225 / NBRC 14064 / NCIMB 13271 / NRRL B-12336 / IMRU 3971 / 101</strain>
    </source>
</reference>
<dbReference type="InterPro" id="IPR010982">
    <property type="entry name" value="Lambda_DNA-bd_dom_sf"/>
</dbReference>
<dbReference type="PANTHER" id="PTHR35010">
    <property type="entry name" value="BLL4672 PROTEIN-RELATED"/>
    <property type="match status" value="1"/>
</dbReference>
<name>C6WJV4_ACTMD</name>
<dbReference type="eggNOG" id="COG1396">
    <property type="taxonomic scope" value="Bacteria"/>
</dbReference>
<keyword evidence="4" id="KW-1185">Reference proteome</keyword>
<dbReference type="InterPro" id="IPR041413">
    <property type="entry name" value="MLTR_LBD"/>
</dbReference>
<feature type="compositionally biased region" description="Low complexity" evidence="1">
    <location>
        <begin position="302"/>
        <end position="311"/>
    </location>
</feature>
<dbReference type="Pfam" id="PF13560">
    <property type="entry name" value="HTH_31"/>
    <property type="match status" value="1"/>
</dbReference>
<dbReference type="EMBL" id="CP001630">
    <property type="protein sequence ID" value="ACU36329.1"/>
    <property type="molecule type" value="Genomic_DNA"/>
</dbReference>
<dbReference type="GO" id="GO:0003677">
    <property type="term" value="F:DNA binding"/>
    <property type="evidence" value="ECO:0007669"/>
    <property type="project" value="InterPro"/>
</dbReference>
<feature type="compositionally biased region" description="Basic and acidic residues" evidence="1">
    <location>
        <begin position="279"/>
        <end position="301"/>
    </location>
</feature>
<dbReference type="SUPFAM" id="SSF47413">
    <property type="entry name" value="lambda repressor-like DNA-binding domains"/>
    <property type="match status" value="1"/>
</dbReference>
<dbReference type="AlphaFoldDB" id="C6WJV4"/>
<proteinExistence type="predicted"/>
<evidence type="ECO:0000256" key="1">
    <source>
        <dbReference type="SAM" id="MobiDB-lite"/>
    </source>
</evidence>
<gene>
    <name evidence="3" type="ordered locus">Amir_2389</name>
</gene>
<dbReference type="SMART" id="SM00530">
    <property type="entry name" value="HTH_XRE"/>
    <property type="match status" value="1"/>
</dbReference>
<organism evidence="3 4">
    <name type="scientific">Actinosynnema mirum (strain ATCC 29888 / DSM 43827 / JCM 3225 / NBRC 14064 / NCIMB 13271 / NRRL B-12336 / IMRU 3971 / 101)</name>
    <dbReference type="NCBI Taxonomy" id="446462"/>
    <lineage>
        <taxon>Bacteria</taxon>
        <taxon>Bacillati</taxon>
        <taxon>Actinomycetota</taxon>
        <taxon>Actinomycetes</taxon>
        <taxon>Pseudonocardiales</taxon>
        <taxon>Pseudonocardiaceae</taxon>
        <taxon>Actinosynnema</taxon>
    </lineage>
</organism>
<feature type="domain" description="HTH cro/C1-type" evidence="2">
    <location>
        <begin position="5"/>
        <end position="81"/>
    </location>
</feature>
<dbReference type="Gene3D" id="3.30.450.180">
    <property type="match status" value="1"/>
</dbReference>
<feature type="region of interest" description="Disordered" evidence="1">
    <location>
        <begin position="272"/>
        <end position="311"/>
    </location>
</feature>
<evidence type="ECO:0000313" key="4">
    <source>
        <dbReference type="Proteomes" id="UP000002213"/>
    </source>
</evidence>
<dbReference type="HOGENOM" id="CLU_057862_1_1_11"/>
<dbReference type="Pfam" id="PF17765">
    <property type="entry name" value="MLTR_LBD"/>
    <property type="match status" value="1"/>
</dbReference>
<dbReference type="Gene3D" id="1.10.260.40">
    <property type="entry name" value="lambda repressor-like DNA-binding domains"/>
    <property type="match status" value="1"/>
</dbReference>
<dbReference type="OrthoDB" id="3608749at2"/>
<dbReference type="RefSeq" id="WP_015801218.1">
    <property type="nucleotide sequence ID" value="NC_013093.1"/>
</dbReference>
<evidence type="ECO:0000313" key="3">
    <source>
        <dbReference type="EMBL" id="ACU36329.1"/>
    </source>
</evidence>
<dbReference type="KEGG" id="ami:Amir_2389"/>
<dbReference type="InterPro" id="IPR001387">
    <property type="entry name" value="Cro/C1-type_HTH"/>
</dbReference>
<evidence type="ECO:0000259" key="2">
    <source>
        <dbReference type="SMART" id="SM00530"/>
    </source>
</evidence>
<protein>
    <submittedName>
        <fullName evidence="3">Helix-turn-helix domain protein</fullName>
    </submittedName>
</protein>